<keyword evidence="9 10" id="KW-0472">Membrane</keyword>
<keyword evidence="5 10" id="KW-0997">Cell inner membrane</keyword>
<comment type="subcellular location">
    <subcellularLocation>
        <location evidence="1 10">Cell inner membrane</location>
        <topology evidence="1 10">Single-pass membrane protein</topology>
        <orientation evidence="1 10">Periplasmic side</orientation>
    </subcellularLocation>
</comment>
<keyword evidence="4 10" id="KW-1003">Cell membrane</keyword>
<dbReference type="OrthoDB" id="7630804at2"/>
<comment type="similarity">
    <text evidence="2 10">Belongs to the TonB family.</text>
</comment>
<dbReference type="Pfam" id="PF03544">
    <property type="entry name" value="TonB_C"/>
    <property type="match status" value="1"/>
</dbReference>
<dbReference type="GO" id="GO:0015031">
    <property type="term" value="P:protein transport"/>
    <property type="evidence" value="ECO:0007669"/>
    <property type="project" value="UniProtKB-UniRule"/>
</dbReference>
<dbReference type="PANTHER" id="PTHR33446:SF14">
    <property type="entry name" value="PROTEIN TONB"/>
    <property type="match status" value="1"/>
</dbReference>
<dbReference type="InterPro" id="IPR037682">
    <property type="entry name" value="TonB_C"/>
</dbReference>
<evidence type="ECO:0000256" key="2">
    <source>
        <dbReference type="ARBA" id="ARBA00006555"/>
    </source>
</evidence>
<evidence type="ECO:0000256" key="7">
    <source>
        <dbReference type="ARBA" id="ARBA00022927"/>
    </source>
</evidence>
<keyword evidence="8 10" id="KW-1133">Transmembrane helix</keyword>
<evidence type="ECO:0000259" key="11">
    <source>
        <dbReference type="PROSITE" id="PS52015"/>
    </source>
</evidence>
<evidence type="ECO:0000256" key="8">
    <source>
        <dbReference type="ARBA" id="ARBA00022989"/>
    </source>
</evidence>
<feature type="domain" description="TonB C-terminal" evidence="11">
    <location>
        <begin position="114"/>
        <end position="206"/>
    </location>
</feature>
<organism evidence="12 13">
    <name type="scientific">Marinicauda algicola</name>
    <dbReference type="NCBI Taxonomy" id="2029849"/>
    <lineage>
        <taxon>Bacteria</taxon>
        <taxon>Pseudomonadati</taxon>
        <taxon>Pseudomonadota</taxon>
        <taxon>Alphaproteobacteria</taxon>
        <taxon>Maricaulales</taxon>
        <taxon>Maricaulaceae</taxon>
        <taxon>Marinicauda</taxon>
    </lineage>
</organism>
<evidence type="ECO:0000256" key="10">
    <source>
        <dbReference type="RuleBase" id="RU362123"/>
    </source>
</evidence>
<dbReference type="GO" id="GO:0005886">
    <property type="term" value="C:plasma membrane"/>
    <property type="evidence" value="ECO:0007669"/>
    <property type="project" value="UniProtKB-SubCell"/>
</dbReference>
<keyword evidence="13" id="KW-1185">Reference proteome</keyword>
<dbReference type="InterPro" id="IPR051045">
    <property type="entry name" value="TonB-dependent_transducer"/>
</dbReference>
<evidence type="ECO:0000256" key="6">
    <source>
        <dbReference type="ARBA" id="ARBA00022692"/>
    </source>
</evidence>
<dbReference type="GO" id="GO:0030288">
    <property type="term" value="C:outer membrane-bounded periplasmic space"/>
    <property type="evidence" value="ECO:0007669"/>
    <property type="project" value="InterPro"/>
</dbReference>
<dbReference type="GO" id="GO:0031992">
    <property type="term" value="F:energy transducer activity"/>
    <property type="evidence" value="ECO:0007669"/>
    <property type="project" value="InterPro"/>
</dbReference>
<dbReference type="PROSITE" id="PS52015">
    <property type="entry name" value="TONB_CTD"/>
    <property type="match status" value="1"/>
</dbReference>
<dbReference type="PRINTS" id="PR01374">
    <property type="entry name" value="TONBPROTEIN"/>
</dbReference>
<protein>
    <recommendedName>
        <fullName evidence="10">Protein TonB</fullName>
    </recommendedName>
</protein>
<dbReference type="InterPro" id="IPR006260">
    <property type="entry name" value="TonB/TolA_C"/>
</dbReference>
<evidence type="ECO:0000313" key="12">
    <source>
        <dbReference type="EMBL" id="TGY88517.1"/>
    </source>
</evidence>
<gene>
    <name evidence="12" type="ORF">E5163_11935</name>
</gene>
<dbReference type="EMBL" id="SRXW01000003">
    <property type="protein sequence ID" value="TGY88517.1"/>
    <property type="molecule type" value="Genomic_DNA"/>
</dbReference>
<comment type="caution">
    <text evidence="12">The sequence shown here is derived from an EMBL/GenBank/DDBJ whole genome shotgun (WGS) entry which is preliminary data.</text>
</comment>
<dbReference type="GO" id="GO:0055085">
    <property type="term" value="P:transmembrane transport"/>
    <property type="evidence" value="ECO:0007669"/>
    <property type="project" value="InterPro"/>
</dbReference>
<evidence type="ECO:0000256" key="3">
    <source>
        <dbReference type="ARBA" id="ARBA00022448"/>
    </source>
</evidence>
<keyword evidence="6 10" id="KW-0812">Transmembrane</keyword>
<dbReference type="RefSeq" id="WP_135996363.1">
    <property type="nucleotide sequence ID" value="NZ_CP071057.1"/>
</dbReference>
<dbReference type="NCBIfam" id="TIGR01352">
    <property type="entry name" value="tonB_Cterm"/>
    <property type="match status" value="1"/>
</dbReference>
<keyword evidence="10" id="KW-0735">Signal-anchor</keyword>
<dbReference type="InterPro" id="IPR003538">
    <property type="entry name" value="TonB"/>
</dbReference>
<name>A0A4S2GZ83_9PROT</name>
<reference evidence="12 13" key="1">
    <citation type="journal article" date="2017" name="Int. J. Syst. Evol. Microbiol.">
        <title>Marinicauda algicola sp. nov., isolated from a marine red alga Rhodosorus marinus.</title>
        <authorList>
            <person name="Jeong S.E."/>
            <person name="Jeon S.H."/>
            <person name="Chun B.H."/>
            <person name="Kim D.W."/>
            <person name="Jeon C.O."/>
        </authorList>
    </citation>
    <scope>NUCLEOTIDE SEQUENCE [LARGE SCALE GENOMIC DNA]</scope>
    <source>
        <strain evidence="12 13">JCM 31718</strain>
    </source>
</reference>
<dbReference type="SUPFAM" id="SSF74653">
    <property type="entry name" value="TolA/TonB C-terminal domain"/>
    <property type="match status" value="1"/>
</dbReference>
<keyword evidence="3 10" id="KW-0813">Transport</keyword>
<comment type="function">
    <text evidence="10">Interacts with outer membrane receptor proteins that carry out high-affinity binding and energy dependent uptake into the periplasmic space of specific substrates. It could act to transduce energy from the cytoplasmic membrane to specific energy-requiring processes in the outer membrane, resulting in the release into the periplasm of ligands bound by these outer membrane proteins.</text>
</comment>
<evidence type="ECO:0000256" key="4">
    <source>
        <dbReference type="ARBA" id="ARBA00022475"/>
    </source>
</evidence>
<sequence>MASIIRLIVGIPIAGIVTFLLFVLMDILISGGDFTPEEEGEDLRISISEEVEEVEARRRETQIDEVEEVIPPPPPPQIERERADQPNESMETVVGDLPEFEAPDLAGDQVSFDVSDRDAQPLVRIPPQYPPRAAERGLSGHCDMRFDVTPDGTPTNISAVNCTSSIFERTSVRAIERWRYEPKIQEGNAVWRRGVQTRIDYQLEEG</sequence>
<evidence type="ECO:0000256" key="1">
    <source>
        <dbReference type="ARBA" id="ARBA00004383"/>
    </source>
</evidence>
<dbReference type="Gene3D" id="3.30.1150.10">
    <property type="match status" value="1"/>
</dbReference>
<evidence type="ECO:0000256" key="9">
    <source>
        <dbReference type="ARBA" id="ARBA00023136"/>
    </source>
</evidence>
<evidence type="ECO:0000256" key="5">
    <source>
        <dbReference type="ARBA" id="ARBA00022519"/>
    </source>
</evidence>
<accession>A0A4S2GZ83</accession>
<proteinExistence type="inferred from homology"/>
<dbReference type="Proteomes" id="UP000308054">
    <property type="component" value="Unassembled WGS sequence"/>
</dbReference>
<dbReference type="AlphaFoldDB" id="A0A4S2GZ83"/>
<dbReference type="PANTHER" id="PTHR33446">
    <property type="entry name" value="PROTEIN TONB-RELATED"/>
    <property type="match status" value="1"/>
</dbReference>
<keyword evidence="7 10" id="KW-0653">Protein transport</keyword>
<evidence type="ECO:0000313" key="13">
    <source>
        <dbReference type="Proteomes" id="UP000308054"/>
    </source>
</evidence>
<feature type="transmembrane region" description="Helical" evidence="10">
    <location>
        <begin position="7"/>
        <end position="29"/>
    </location>
</feature>
<dbReference type="GO" id="GO:0015891">
    <property type="term" value="P:siderophore transport"/>
    <property type="evidence" value="ECO:0007669"/>
    <property type="project" value="InterPro"/>
</dbReference>